<dbReference type="AlphaFoldDB" id="A0AAJ6N7R4"/>
<proteinExistence type="predicted"/>
<feature type="domain" description="CRISPR type III-associated protein" evidence="2">
    <location>
        <begin position="104"/>
        <end position="281"/>
    </location>
</feature>
<dbReference type="EMBL" id="JASAYQ010000001">
    <property type="protein sequence ID" value="MDP8171761.1"/>
    <property type="molecule type" value="Genomic_DNA"/>
</dbReference>
<dbReference type="Proteomes" id="UP001236239">
    <property type="component" value="Unassembled WGS sequence"/>
</dbReference>
<dbReference type="InterPro" id="IPR010172">
    <property type="entry name" value="CRISPR-assoc_prot_TM1791"/>
</dbReference>
<dbReference type="PANTHER" id="PTHR39965:SF1">
    <property type="entry name" value="CRISPR SYSTEM CMR SUBUNIT CMR6"/>
    <property type="match status" value="1"/>
</dbReference>
<dbReference type="RefSeq" id="WP_306373439.1">
    <property type="nucleotide sequence ID" value="NZ_JASAYK010000001.1"/>
</dbReference>
<evidence type="ECO:0000259" key="2">
    <source>
        <dbReference type="Pfam" id="PF03787"/>
    </source>
</evidence>
<gene>
    <name evidence="3" type="primary">cmr6</name>
    <name evidence="3" type="ORF">QJU93_00050</name>
</gene>
<organism evidence="3 4">
    <name type="scientific">Phocoenobacter skyensis</name>
    <dbReference type="NCBI Taxonomy" id="97481"/>
    <lineage>
        <taxon>Bacteria</taxon>
        <taxon>Pseudomonadati</taxon>
        <taxon>Pseudomonadota</taxon>
        <taxon>Gammaproteobacteria</taxon>
        <taxon>Pasteurellales</taxon>
        <taxon>Pasteurellaceae</taxon>
        <taxon>Phocoenobacter</taxon>
    </lineage>
</organism>
<reference evidence="3" key="1">
    <citation type="journal article" date="2023" name="Front. Microbiol.">
        <title>Phylogeography and host specificity of Pasteurellaceae pathogenic to sea-farmed fish in the north-east Atlantic.</title>
        <authorList>
            <person name="Gulla S."/>
            <person name="Colquhoun D.J."/>
            <person name="Olsen A.B."/>
            <person name="Spilsberg B."/>
            <person name="Lagesen K."/>
            <person name="Aakesson C.P."/>
            <person name="Strom S."/>
            <person name="Manji F."/>
            <person name="Birkbeck T.H."/>
            <person name="Nilsen H.K."/>
        </authorList>
    </citation>
    <scope>NUCLEOTIDE SEQUENCE</scope>
    <source>
        <strain evidence="3">TW16_20</strain>
    </source>
</reference>
<dbReference type="InterPro" id="IPR005537">
    <property type="entry name" value="RAMP_III_fam"/>
</dbReference>
<name>A0AAJ6N7R4_9PAST</name>
<dbReference type="NCBIfam" id="TIGR01898">
    <property type="entry name" value="cas_TM1791_cmr6"/>
    <property type="match status" value="1"/>
</dbReference>
<dbReference type="PANTHER" id="PTHR39965">
    <property type="entry name" value="CRISPR SYSTEM CMR SUBUNIT CMR6"/>
    <property type="match status" value="1"/>
</dbReference>
<protein>
    <submittedName>
        <fullName evidence="3">Type III-B CRISPR module RAMP protein Cmr6</fullName>
    </submittedName>
</protein>
<dbReference type="Pfam" id="PF03787">
    <property type="entry name" value="RAMPs"/>
    <property type="match status" value="1"/>
</dbReference>
<sequence>MTKPNESNFSLYKESFLTSDIFSQNHNGNNGLLFNKFFEQYDTNWSIYREDKKTKQKCGKQHFLQNFSGKCGYSEQLEGFNVRQLQLIAQNKGSHRVYEIDGHFVTGMGNEHPVENGFLWHYTLGVPYLSGSQVKGLVRSLIEQYYQKNDKADVLLKWFGSEDKDPKKQKRDNQAGELIFFDAIPTEQPTLSVDIMTPHMGDWYAKGGDISNVTRDSDKIPADWHDPNPIPFLAVKEAKFLFTISKRPKSDIDIEDVFKCLDQALMCCGAGAKTQTGYGFMTSEEEIKRRQDEEKKQQQEEQDFFELFDEMKKEEKVKRRDFFETNILPRLHVIIDNKPKDYKMKVYEFLLNNDNLSNRIRNSHLPLINKLNEDLN</sequence>
<evidence type="ECO:0000256" key="1">
    <source>
        <dbReference type="ARBA" id="ARBA00023118"/>
    </source>
</evidence>
<dbReference type="GO" id="GO:0051607">
    <property type="term" value="P:defense response to virus"/>
    <property type="evidence" value="ECO:0007669"/>
    <property type="project" value="UniProtKB-KW"/>
</dbReference>
<evidence type="ECO:0000313" key="4">
    <source>
        <dbReference type="Proteomes" id="UP001236239"/>
    </source>
</evidence>
<comment type="caution">
    <text evidence="3">The sequence shown here is derived from an EMBL/GenBank/DDBJ whole genome shotgun (WGS) entry which is preliminary data.</text>
</comment>
<evidence type="ECO:0000313" key="3">
    <source>
        <dbReference type="EMBL" id="MDP8171761.1"/>
    </source>
</evidence>
<keyword evidence="1" id="KW-0051">Antiviral defense</keyword>
<accession>A0AAJ6N7R4</accession>